<dbReference type="PROSITE" id="PS51257">
    <property type="entry name" value="PROKAR_LIPOPROTEIN"/>
    <property type="match status" value="1"/>
</dbReference>
<evidence type="ECO:0000313" key="5">
    <source>
        <dbReference type="Proteomes" id="UP000030071"/>
    </source>
</evidence>
<reference evidence="3 4" key="2">
    <citation type="journal article" date="2012" name="Int. J. Syst. Evol. Microbiol.">
        <title>Vibrio caribbeanicus sp. nov., isolated from the marine sponge Scleritoderma cyanea.</title>
        <authorList>
            <person name="Hoffmann M."/>
            <person name="Monday S.R."/>
            <person name="Allard M.W."/>
            <person name="Strain E.A."/>
            <person name="Whittaker P."/>
            <person name="Naum M."/>
            <person name="McCarthy P.J."/>
            <person name="Lopez J.V."/>
            <person name="Fischer M."/>
            <person name="Brown E.W."/>
        </authorList>
    </citation>
    <scope>NUCLEOTIDE SEQUENCE [LARGE SCALE GENOMIC DNA]</scope>
    <source>
        <strain evidence="3 4">ATCC 19109</strain>
    </source>
</reference>
<dbReference type="eggNOG" id="COG3904">
    <property type="taxonomic scope" value="Bacteria"/>
</dbReference>
<reference evidence="2 5" key="3">
    <citation type="submission" date="2014-08" db="EMBL/GenBank/DDBJ databases">
        <title>First Complete Genome Sequence of the Shellfish Pathogen Vibrio tubiashii.</title>
        <authorList>
            <person name="Richards G.P."/>
            <person name="Needleman D.S."/>
            <person name="Watson M.A."/>
            <person name="Bono J.L."/>
        </authorList>
    </citation>
    <scope>NUCLEOTIDE SEQUENCE [LARGE SCALE GENOMIC DNA]</scope>
    <source>
        <strain evidence="2 5">ATCC 19109</strain>
    </source>
</reference>
<organism evidence="2 5">
    <name type="scientific">Vibrio tubiashii ATCC 19109</name>
    <dbReference type="NCBI Taxonomy" id="1051646"/>
    <lineage>
        <taxon>Bacteria</taxon>
        <taxon>Pseudomonadati</taxon>
        <taxon>Pseudomonadota</taxon>
        <taxon>Gammaproteobacteria</taxon>
        <taxon>Vibrionales</taxon>
        <taxon>Vibrionaceae</taxon>
        <taxon>Vibrio</taxon>
        <taxon>Vibrio oreintalis group</taxon>
    </lineage>
</organism>
<feature type="compositionally biased region" description="Polar residues" evidence="1">
    <location>
        <begin position="36"/>
        <end position="48"/>
    </location>
</feature>
<dbReference type="Proteomes" id="UP000003836">
    <property type="component" value="Unassembled WGS sequence"/>
</dbReference>
<evidence type="ECO:0000313" key="3">
    <source>
        <dbReference type="EMBL" id="EGU56934.1"/>
    </source>
</evidence>
<evidence type="ECO:0000256" key="1">
    <source>
        <dbReference type="SAM" id="MobiDB-lite"/>
    </source>
</evidence>
<reference evidence="3" key="1">
    <citation type="submission" date="2011-08" db="EMBL/GenBank/DDBJ databases">
        <authorList>
            <person name="Hoffman M."/>
            <person name="Strain E.A."/>
            <person name="Brown E."/>
            <person name="Allard M.W."/>
        </authorList>
    </citation>
    <scope>NUCLEOTIDE SEQUENCE</scope>
    <source>
        <strain evidence="3">ATCC 19109</strain>
    </source>
</reference>
<dbReference type="EMBL" id="AFWI01000101">
    <property type="protein sequence ID" value="EGU56934.1"/>
    <property type="molecule type" value="Genomic_DNA"/>
</dbReference>
<accession>F9T3K4</accession>
<dbReference type="AlphaFoldDB" id="F9T3K4"/>
<dbReference type="PATRIC" id="fig|1051646.9.peg.3193"/>
<evidence type="ECO:0000313" key="4">
    <source>
        <dbReference type="Proteomes" id="UP000003836"/>
    </source>
</evidence>
<dbReference type="STRING" id="1051646.IX91_16400"/>
<feature type="region of interest" description="Disordered" evidence="1">
    <location>
        <begin position="27"/>
        <end position="48"/>
    </location>
</feature>
<dbReference type="KEGG" id="vtu:IX91_16400"/>
<dbReference type="GeneID" id="23446310"/>
<keyword evidence="4" id="KW-1185">Reference proteome</keyword>
<dbReference type="HOGENOM" id="CLU_050200_0_0_6"/>
<dbReference type="EMBL" id="CP009355">
    <property type="protein sequence ID" value="AIW15679.1"/>
    <property type="molecule type" value="Genomic_DNA"/>
</dbReference>
<dbReference type="Proteomes" id="UP000030071">
    <property type="component" value="Chromosome 2"/>
</dbReference>
<protein>
    <submittedName>
        <fullName evidence="2">Uncharacterized protein</fullName>
    </submittedName>
</protein>
<sequence length="388" mass="42828">MNISKPKLQTIVCSLIVATLFGCNSSNSNSNSNSNVKPNSVMQQSNKPKANYVFNKAKKDELLVERNEVIQSSSLTFNGETYSPSFATVREDNKKNKIIFLLMKGKKSGSDIVLQVPRKPQTNDICRIYTTGGDYYEFDCSSKQVNVNGDMIYYSGLYTKQSPQAKAITTNTKDFTLELHQYLQVIGSTQLNLAMNGSVASITTSNPYRDFGAGIDSTDLGVTTYTQLEKLLIAPVLGKEITLVFDTPIDGSSDDDINMYTGLLIQDKGLHTKVSKTGSVFSGGTDLFTAGKTRTLELNDPNIPAEKNKQVGVHSWSEDDEKTGKTVEATNIPYTNESHRAQATYFQRTLGDKGIDFYLFTLKSAPAEGAHYMTRSELESYRVTTSIQ</sequence>
<name>F9T3K4_9VIBR</name>
<proteinExistence type="predicted"/>
<dbReference type="RefSeq" id="WP_004744087.1">
    <property type="nucleotide sequence ID" value="NZ_AFWI01000101.1"/>
</dbReference>
<evidence type="ECO:0000313" key="2">
    <source>
        <dbReference type="EMBL" id="AIW15679.1"/>
    </source>
</evidence>
<gene>
    <name evidence="2" type="ORF">IX91_16400</name>
    <name evidence="3" type="ORF">VITU9109_09182</name>
</gene>